<feature type="domain" description="DUF6923" evidence="2">
    <location>
        <begin position="68"/>
        <end position="288"/>
    </location>
</feature>
<accession>A0A1G7T3A6</accession>
<reference evidence="4" key="1">
    <citation type="submission" date="2016-10" db="EMBL/GenBank/DDBJ databases">
        <authorList>
            <person name="Varghese N."/>
            <person name="Submissions S."/>
        </authorList>
    </citation>
    <scope>NUCLEOTIDE SEQUENCE [LARGE SCALE GENOMIC DNA]</scope>
    <source>
        <strain evidence="4">DSM 25329</strain>
    </source>
</reference>
<dbReference type="AlphaFoldDB" id="A0A1G7T3A6"/>
<dbReference type="SUPFAM" id="SSF117074">
    <property type="entry name" value="Hypothetical protein PA1324"/>
    <property type="match status" value="1"/>
</dbReference>
<dbReference type="Proteomes" id="UP000198748">
    <property type="component" value="Unassembled WGS sequence"/>
</dbReference>
<evidence type="ECO:0000259" key="2">
    <source>
        <dbReference type="Pfam" id="PF21959"/>
    </source>
</evidence>
<dbReference type="NCBIfam" id="TIGR04183">
    <property type="entry name" value="Por_Secre_tail"/>
    <property type="match status" value="1"/>
</dbReference>
<dbReference type="InterPro" id="IPR026444">
    <property type="entry name" value="Secre_tail"/>
</dbReference>
<feature type="domain" description="DUF6923" evidence="2">
    <location>
        <begin position="310"/>
        <end position="549"/>
    </location>
</feature>
<sequence>MGIANFYSLMLRKALLNLILILSVSFAWGQPAPFVCSNLAYQVSGPAGGNSSLYSYNVASGSRALLGGLPITVNAIGYNPLDNYIWGMANSTNQIIKLGSNVQYSAFTIPNLPVASGVGYNVGEIIGDGYMFLYSSGQSRYYVVDLNPARATYLQLVDPTSSYSLDNAPYGNAFSGTTGIAVSDLTYSAATGLLYGIVDAGAGAAYKLVTVNPVTRVAVASANAISGAGIQGETSGYGSAFIDQSANNFYVFANTLGQFFRINLGTNTAALVSTSVPAESNDGASCPNTFFVEPAAFTCQGLAYQVTSEAGTNSNLYSYNVATGARALLSELTVNANAVAYNTLDNYLWGLIATTNRVVKIGSNGGSQMFTVPNLPNPSAGYNVGDIIGNGYLLFYDRTETRYYVVDLDASRATYLQLVDPTASFVLDTAPYGNQFSTAPAVLNLSDLAYNPATGLLYGLTDPTSTSPFRSVTLNPVTRAVTFGPAVSGGGIQGETAAYGSIFIDQNADGFYAFANSQGRFYRVNSTTNTATLVSISVPATNNDGASCPDAFLTASIAGNVFHDPDAGNVDNSTGSPNTVPSGLFANLVGTDGNVVGVVSVNTDGTYQFTDIAPGDYTVVLSTTSGSIGGVAPAASLPAGWVNTGEFNGAENTGNTAPVDGISPVFTIGVNSTDVNFGIQQPPVADPKTYTVPNAAFSFTPVATYPTFPDYMAIQASSANLTGYPTGGSLSGSDAEDCPAGECNTDTGTTFNIVSIEPTTRLYYDFGAGPVAIDVTGGPVSIPNFEMTKLVIYGAVGSGTGNNLIGFTYSITDQAGATSTAVAYTIQTEGPMPVTLISFDARLEGQTVNLAWATSTEQNSMGFEIQRSGNAANWSKVEFVTSLSPETGSSSKLDYIFTDTAPLKGTSYYRLKMIDFDQSFAYSQIRSVNGENGQSVTLYPNPVSTLLLIKNVPNERIGRIRVLDLTGRAVIDQRGMPAHGIDVSRLPAGTYIVDIEMLDGSHTKNKIIVGR</sequence>
<feature type="domain" description="Secretion system C-terminal sorting" evidence="1">
    <location>
        <begin position="938"/>
        <end position="1009"/>
    </location>
</feature>
<proteinExistence type="predicted"/>
<name>A0A1G7T3A6_9BACT</name>
<evidence type="ECO:0000313" key="4">
    <source>
        <dbReference type="Proteomes" id="UP000198748"/>
    </source>
</evidence>
<dbReference type="Pfam" id="PF18962">
    <property type="entry name" value="Por_Secre_tail"/>
    <property type="match status" value="1"/>
</dbReference>
<dbReference type="Gene3D" id="2.60.40.10">
    <property type="entry name" value="Immunoglobulins"/>
    <property type="match status" value="1"/>
</dbReference>
<dbReference type="Pfam" id="PF21959">
    <property type="entry name" value="DUF6923"/>
    <property type="match status" value="2"/>
</dbReference>
<organism evidence="3 4">
    <name type="scientific">Dyadobacter soli</name>
    <dbReference type="NCBI Taxonomy" id="659014"/>
    <lineage>
        <taxon>Bacteria</taxon>
        <taxon>Pseudomonadati</taxon>
        <taxon>Bacteroidota</taxon>
        <taxon>Cytophagia</taxon>
        <taxon>Cytophagales</taxon>
        <taxon>Spirosomataceae</taxon>
        <taxon>Dyadobacter</taxon>
    </lineage>
</organism>
<keyword evidence="4" id="KW-1185">Reference proteome</keyword>
<dbReference type="InterPro" id="IPR013783">
    <property type="entry name" value="Ig-like_fold"/>
</dbReference>
<dbReference type="SUPFAM" id="SSF63825">
    <property type="entry name" value="YWTD domain"/>
    <property type="match status" value="1"/>
</dbReference>
<protein>
    <submittedName>
        <fullName evidence="3">Por secretion system C-terminal sorting domain-containing protein</fullName>
    </submittedName>
</protein>
<dbReference type="STRING" id="659014.SAMN04487996_11777"/>
<dbReference type="InterPro" id="IPR054215">
    <property type="entry name" value="DUF6923"/>
</dbReference>
<evidence type="ECO:0000259" key="1">
    <source>
        <dbReference type="Pfam" id="PF18962"/>
    </source>
</evidence>
<dbReference type="EMBL" id="FNAN01000017">
    <property type="protein sequence ID" value="SDG29806.1"/>
    <property type="molecule type" value="Genomic_DNA"/>
</dbReference>
<gene>
    <name evidence="3" type="ORF">SAMN04487996_11777</name>
</gene>
<evidence type="ECO:0000313" key="3">
    <source>
        <dbReference type="EMBL" id="SDG29806.1"/>
    </source>
</evidence>